<organism evidence="2 3">
    <name type="scientific">Streptomyces coelicoflavus</name>
    <dbReference type="NCBI Taxonomy" id="285562"/>
    <lineage>
        <taxon>Bacteria</taxon>
        <taxon>Bacillati</taxon>
        <taxon>Actinomycetota</taxon>
        <taxon>Actinomycetes</taxon>
        <taxon>Kitasatosporales</taxon>
        <taxon>Streptomycetaceae</taxon>
        <taxon>Streptomyces</taxon>
    </lineage>
</organism>
<feature type="region of interest" description="Disordered" evidence="1">
    <location>
        <begin position="1"/>
        <end position="21"/>
    </location>
</feature>
<gene>
    <name evidence="2" type="ORF">G3I46_26300</name>
</gene>
<comment type="caution">
    <text evidence="2">The sequence shown here is derived from an EMBL/GenBank/DDBJ whole genome shotgun (WGS) entry which is preliminary data.</text>
</comment>
<evidence type="ECO:0000256" key="1">
    <source>
        <dbReference type="SAM" id="MobiDB-lite"/>
    </source>
</evidence>
<proteinExistence type="predicted"/>
<keyword evidence="3" id="KW-1185">Reference proteome</keyword>
<dbReference type="AlphaFoldDB" id="A0A6N9UXV9"/>
<dbReference type="Proteomes" id="UP000469545">
    <property type="component" value="Unassembled WGS sequence"/>
</dbReference>
<reference evidence="2 3" key="1">
    <citation type="submission" date="2020-01" db="EMBL/GenBank/DDBJ databases">
        <title>Insect and environment-associated Actinomycetes.</title>
        <authorList>
            <person name="Currrie C."/>
            <person name="Chevrette M."/>
            <person name="Carlson C."/>
            <person name="Stubbendieck R."/>
            <person name="Wendt-Pienkowski E."/>
        </authorList>
    </citation>
    <scope>NUCLEOTIDE SEQUENCE [LARGE SCALE GENOMIC DNA]</scope>
    <source>
        <strain evidence="2 3">SID14172</strain>
    </source>
</reference>
<evidence type="ECO:0000313" key="2">
    <source>
        <dbReference type="EMBL" id="NEB19962.1"/>
    </source>
</evidence>
<name>A0A6N9UXV9_9ACTN</name>
<dbReference type="RefSeq" id="WP_164142325.1">
    <property type="nucleotide sequence ID" value="NZ_JAAGMB010000570.1"/>
</dbReference>
<evidence type="ECO:0000313" key="3">
    <source>
        <dbReference type="Proteomes" id="UP000469545"/>
    </source>
</evidence>
<accession>A0A6N9UXV9</accession>
<dbReference type="EMBL" id="JAAGMB010000570">
    <property type="protein sequence ID" value="NEB19962.1"/>
    <property type="molecule type" value="Genomic_DNA"/>
</dbReference>
<protein>
    <submittedName>
        <fullName evidence="2">Uncharacterized protein</fullName>
    </submittedName>
</protein>
<sequence length="77" mass="8516">MDGHDEHSKPGIGDLAKDTAKDKVGVLMGMAGGRYLMRPTSGGREWEVEPEHVDFPTHSDRLRAENGARNRMTRLGL</sequence>